<dbReference type="Pfam" id="PF18962">
    <property type="entry name" value="Por_Secre_tail"/>
    <property type="match status" value="1"/>
</dbReference>
<feature type="domain" description="DUF7619" evidence="3">
    <location>
        <begin position="388"/>
        <end position="523"/>
    </location>
</feature>
<feature type="signal peptide" evidence="1">
    <location>
        <begin position="1"/>
        <end position="23"/>
    </location>
</feature>
<dbReference type="Pfam" id="PF24595">
    <property type="entry name" value="DUF7619"/>
    <property type="match status" value="1"/>
</dbReference>
<evidence type="ECO:0000313" key="4">
    <source>
        <dbReference type="EMBL" id="PQJ12293.1"/>
    </source>
</evidence>
<protein>
    <submittedName>
        <fullName evidence="4">Uncharacterized protein</fullName>
    </submittedName>
</protein>
<gene>
    <name evidence="4" type="ORF">CJD36_000610</name>
</gene>
<comment type="caution">
    <text evidence="4">The sequence shown here is derived from an EMBL/GenBank/DDBJ whole genome shotgun (WGS) entry which is preliminary data.</text>
</comment>
<sequence length="612" mass="65887">MKKGYLQLLFCFLLLVSSSSTFAQIATYNRGDITAVINPTMNHDSNACSSTCFVTANITINSSFLNDSVIIVDTITHTRLFATGNATGASPWSVIAGINMYNTVQPDYMVGGGVVFFNGPVLKIISGVDTIDSIPNNYVLPVPNPCTYNNVTGTIYVDNNGDCAYNAGDVPLNGLIVTGTENLFSPSTGLYMNNVYTVPTGIYTMRMQQSWMTNYTISLPPSYAFIFPVTSCFTGSITSTTLPLINADFPLQCSSNIDLQCWANAPCDIRPLGAFLLHPYATNTGCDSATGIMTLIKDSHTTYNASLSTNPATYVSGDTLQWNYTNLTNISNGAYWNSFIAGVHLTPDATVNIGDTLCFHGYATIASNDIDSTNNVFNICIPVVASFDPNIKEVSPRGTGVTGNIPVSTPDLEYTIHFQNTGTALAYNVNVVDTLDADVDALSLKIVGASHYMVPEWLAPGVVRFNFNSIFLPDSNTNEPASHGFVRFKVNMHTGLALGTQIKNKGYIYFDSNPAVITNEALNTIADPTVAVTNVIQSGNVRIYPNPATTQITVENLQNGTLSIMGINGNVVMSKEITAVKTTIDISHLPAGMYIIKTTNKNSTSTTKLIKQ</sequence>
<dbReference type="OrthoDB" id="1110367at2"/>
<evidence type="ECO:0000259" key="3">
    <source>
        <dbReference type="Pfam" id="PF24595"/>
    </source>
</evidence>
<accession>A0A2S7SZB8</accession>
<feature type="chain" id="PRO_5015754958" evidence="1">
    <location>
        <begin position="24"/>
        <end position="612"/>
    </location>
</feature>
<dbReference type="InterPro" id="IPR055353">
    <property type="entry name" value="DUF7619"/>
</dbReference>
<proteinExistence type="predicted"/>
<keyword evidence="1" id="KW-0732">Signal</keyword>
<dbReference type="NCBIfam" id="TIGR04183">
    <property type="entry name" value="Por_Secre_tail"/>
    <property type="match status" value="1"/>
</dbReference>
<name>A0A2S7SZB8_9BACT</name>
<dbReference type="AlphaFoldDB" id="A0A2S7SZB8"/>
<evidence type="ECO:0000259" key="2">
    <source>
        <dbReference type="Pfam" id="PF18962"/>
    </source>
</evidence>
<dbReference type="InterPro" id="IPR026444">
    <property type="entry name" value="Secre_tail"/>
</dbReference>
<dbReference type="RefSeq" id="WP_105037177.1">
    <property type="nucleotide sequence ID" value="NZ_PPSL01000001.1"/>
</dbReference>
<dbReference type="Proteomes" id="UP000239872">
    <property type="component" value="Unassembled WGS sequence"/>
</dbReference>
<evidence type="ECO:0000313" key="5">
    <source>
        <dbReference type="Proteomes" id="UP000239872"/>
    </source>
</evidence>
<keyword evidence="5" id="KW-1185">Reference proteome</keyword>
<evidence type="ECO:0000256" key="1">
    <source>
        <dbReference type="SAM" id="SignalP"/>
    </source>
</evidence>
<feature type="domain" description="Secretion system C-terminal sorting" evidence="2">
    <location>
        <begin position="543"/>
        <end position="610"/>
    </location>
</feature>
<reference evidence="4 5" key="1">
    <citation type="submission" date="2018-01" db="EMBL/GenBank/DDBJ databases">
        <title>A novel member of the phylum Bacteroidetes isolated from glacier ice.</title>
        <authorList>
            <person name="Liu Q."/>
            <person name="Xin Y.-H."/>
        </authorList>
    </citation>
    <scope>NUCLEOTIDE SEQUENCE [LARGE SCALE GENOMIC DNA]</scope>
    <source>
        <strain evidence="4 5">RB1R16</strain>
    </source>
</reference>
<dbReference type="EMBL" id="PPSL01000001">
    <property type="protein sequence ID" value="PQJ12293.1"/>
    <property type="molecule type" value="Genomic_DNA"/>
</dbReference>
<organism evidence="4 5">
    <name type="scientific">Flavipsychrobacter stenotrophus</name>
    <dbReference type="NCBI Taxonomy" id="2077091"/>
    <lineage>
        <taxon>Bacteria</taxon>
        <taxon>Pseudomonadati</taxon>
        <taxon>Bacteroidota</taxon>
        <taxon>Chitinophagia</taxon>
        <taxon>Chitinophagales</taxon>
        <taxon>Chitinophagaceae</taxon>
        <taxon>Flavipsychrobacter</taxon>
    </lineage>
</organism>